<dbReference type="GO" id="GO:0004130">
    <property type="term" value="F:cytochrome-c peroxidase activity"/>
    <property type="evidence" value="ECO:0007669"/>
    <property type="project" value="TreeGrafter"/>
</dbReference>
<dbReference type="AlphaFoldDB" id="A6VXJ0"/>
<keyword evidence="5 6" id="KW-0408">Iron</keyword>
<keyword evidence="4" id="KW-0560">Oxidoreductase</keyword>
<dbReference type="GO" id="GO:0030313">
    <property type="term" value="C:cell envelope"/>
    <property type="evidence" value="ECO:0007669"/>
    <property type="project" value="UniProtKB-SubCell"/>
</dbReference>
<sequence length="419" mass="46072">MSVKVPYLITVLFIGFLISTRTYALSIDDRLTRVIETFSLNPASCGQTNPQIQNDNLVALGRFLFNTTVLSGGKDTSCSTCHLDSKHLTDGLPVAVGVGGHGEGMARMASGGIIVPRNAFSLFNRSHPKYKTFFWDGKVIEQEGLIYSPIGEAASKGFNSAFSVAAVLPILARDEFLGEQQIYRSSRNLELVESVYFDEKFNAANKLINELLTFKSEEIKELNKLKSEAGIETLNLANIGNAITAFLAVKLNNECQVSQWDKYLAGNKPALTPVQKEGAILFFGKGRCAACHNGDLFTDMGFHSIGVPQGDFGTHIHGQDIGRAGITFEQKDRYKFRTPPLLGVSKTPPYGHNGSFQDLITTVRFHVNPIPFLAKNGWTSERELLTYGKILSSRSEILGYIDLESEQELEAIVSFLEGL</sequence>
<dbReference type="PANTHER" id="PTHR30600">
    <property type="entry name" value="CYTOCHROME C PEROXIDASE-RELATED"/>
    <property type="match status" value="1"/>
</dbReference>
<dbReference type="InterPro" id="IPR009056">
    <property type="entry name" value="Cyt_c-like_dom"/>
</dbReference>
<gene>
    <name evidence="8" type="ordered locus">Mmwyl1_2247</name>
</gene>
<dbReference type="InterPro" id="IPR051395">
    <property type="entry name" value="Cytochrome_c_Peroxidase/MauG"/>
</dbReference>
<evidence type="ECO:0000256" key="1">
    <source>
        <dbReference type="ARBA" id="ARBA00004196"/>
    </source>
</evidence>
<reference evidence="8" key="1">
    <citation type="submission" date="2007-06" db="EMBL/GenBank/DDBJ databases">
        <title>Complete sequence of Marinomonas sp. MWYL1.</title>
        <authorList>
            <consortium name="US DOE Joint Genome Institute"/>
            <person name="Copeland A."/>
            <person name="Lucas S."/>
            <person name="Lapidus A."/>
            <person name="Barry K."/>
            <person name="Glavina del Rio T."/>
            <person name="Dalin E."/>
            <person name="Tice H."/>
            <person name="Pitluck S."/>
            <person name="Kiss H."/>
            <person name="Brettin T."/>
            <person name="Bruce D."/>
            <person name="Detter J.C."/>
            <person name="Han C."/>
            <person name="Schmutz J."/>
            <person name="Larimer F."/>
            <person name="Land M."/>
            <person name="Hauser L."/>
            <person name="Kyrpides N."/>
            <person name="Kim E."/>
            <person name="Johnston A.W.B."/>
            <person name="Todd J.D."/>
            <person name="Rogers R."/>
            <person name="Wexler M."/>
            <person name="Bond P.L."/>
            <person name="Li Y."/>
            <person name="Richardson P."/>
        </authorList>
    </citation>
    <scope>NUCLEOTIDE SEQUENCE [LARGE SCALE GENOMIC DNA]</scope>
    <source>
        <strain evidence="8">MWYL1</strain>
    </source>
</reference>
<dbReference type="InterPro" id="IPR036909">
    <property type="entry name" value="Cyt_c-like_dom_sf"/>
</dbReference>
<dbReference type="KEGG" id="mmw:Mmwyl1_2247"/>
<dbReference type="STRING" id="400668.Mmwyl1_2247"/>
<evidence type="ECO:0000256" key="5">
    <source>
        <dbReference type="ARBA" id="ARBA00023004"/>
    </source>
</evidence>
<dbReference type="GO" id="GO:0009055">
    <property type="term" value="F:electron transfer activity"/>
    <property type="evidence" value="ECO:0007669"/>
    <property type="project" value="InterPro"/>
</dbReference>
<protein>
    <submittedName>
        <fullName evidence="8">Putative methylamine utilization protein MauG</fullName>
    </submittedName>
</protein>
<evidence type="ECO:0000256" key="6">
    <source>
        <dbReference type="PROSITE-ProRule" id="PRU00433"/>
    </source>
</evidence>
<evidence type="ECO:0000256" key="3">
    <source>
        <dbReference type="ARBA" id="ARBA00022723"/>
    </source>
</evidence>
<evidence type="ECO:0000259" key="7">
    <source>
        <dbReference type="PROSITE" id="PS51007"/>
    </source>
</evidence>
<comment type="subcellular location">
    <subcellularLocation>
        <location evidence="1">Cell envelope</location>
    </subcellularLocation>
</comment>
<organism evidence="8">
    <name type="scientific">Marinomonas sp. (strain MWYL1)</name>
    <dbReference type="NCBI Taxonomy" id="400668"/>
    <lineage>
        <taxon>Bacteria</taxon>
        <taxon>Pseudomonadati</taxon>
        <taxon>Pseudomonadota</taxon>
        <taxon>Gammaproteobacteria</taxon>
        <taxon>Oceanospirillales</taxon>
        <taxon>Oceanospirillaceae</taxon>
        <taxon>Marinomonas</taxon>
    </lineage>
</organism>
<feature type="domain" description="Cytochrome c" evidence="7">
    <location>
        <begin position="273"/>
        <end position="419"/>
    </location>
</feature>
<evidence type="ECO:0000313" key="8">
    <source>
        <dbReference type="EMBL" id="ABR71169.1"/>
    </source>
</evidence>
<keyword evidence="2 6" id="KW-0349">Heme</keyword>
<dbReference type="EMBL" id="CP000749">
    <property type="protein sequence ID" value="ABR71169.1"/>
    <property type="molecule type" value="Genomic_DNA"/>
</dbReference>
<dbReference type="SUPFAM" id="SSF46626">
    <property type="entry name" value="Cytochrome c"/>
    <property type="match status" value="2"/>
</dbReference>
<name>A6VXJ0_MARMS</name>
<dbReference type="eggNOG" id="COG1858">
    <property type="taxonomic scope" value="Bacteria"/>
</dbReference>
<keyword evidence="3 6" id="KW-0479">Metal-binding</keyword>
<dbReference type="Gene3D" id="1.10.760.10">
    <property type="entry name" value="Cytochrome c-like domain"/>
    <property type="match status" value="2"/>
</dbReference>
<dbReference type="OrthoDB" id="100785at2"/>
<accession>A6VXJ0</accession>
<dbReference type="InterPro" id="IPR023893">
    <property type="entry name" value="MauG-like"/>
</dbReference>
<dbReference type="PROSITE" id="PS51007">
    <property type="entry name" value="CYTC"/>
    <property type="match status" value="1"/>
</dbReference>
<dbReference type="Pfam" id="PF03150">
    <property type="entry name" value="CCP_MauG"/>
    <property type="match status" value="1"/>
</dbReference>
<dbReference type="GO" id="GO:0046872">
    <property type="term" value="F:metal ion binding"/>
    <property type="evidence" value="ECO:0007669"/>
    <property type="project" value="UniProtKB-KW"/>
</dbReference>
<proteinExistence type="predicted"/>
<dbReference type="NCBIfam" id="TIGR03981">
    <property type="entry name" value="SAM_quin_mod"/>
    <property type="match status" value="1"/>
</dbReference>
<evidence type="ECO:0000256" key="2">
    <source>
        <dbReference type="ARBA" id="ARBA00022617"/>
    </source>
</evidence>
<dbReference type="InterPro" id="IPR004852">
    <property type="entry name" value="Di-haem_cyt_c_peroxidsae"/>
</dbReference>
<dbReference type="GO" id="GO:0020037">
    <property type="term" value="F:heme binding"/>
    <property type="evidence" value="ECO:0007669"/>
    <property type="project" value="InterPro"/>
</dbReference>
<evidence type="ECO:0000256" key="4">
    <source>
        <dbReference type="ARBA" id="ARBA00023002"/>
    </source>
</evidence>
<dbReference type="HOGENOM" id="CLU_034652_5_0_6"/>